<feature type="domain" description="Protein kinase" evidence="8">
    <location>
        <begin position="35"/>
        <end position="306"/>
    </location>
</feature>
<proteinExistence type="predicted"/>
<dbReference type="PROSITE" id="PS00107">
    <property type="entry name" value="PROTEIN_KINASE_ATP"/>
    <property type="match status" value="1"/>
</dbReference>
<dbReference type="GO" id="GO:0016301">
    <property type="term" value="F:kinase activity"/>
    <property type="evidence" value="ECO:0007669"/>
    <property type="project" value="UniProtKB-KW"/>
</dbReference>
<evidence type="ECO:0000256" key="3">
    <source>
        <dbReference type="ARBA" id="ARBA00022777"/>
    </source>
</evidence>
<dbReference type="Pfam" id="PF00069">
    <property type="entry name" value="Pkinase"/>
    <property type="match status" value="1"/>
</dbReference>
<accession>A0ABT5DX85</accession>
<dbReference type="Gene3D" id="1.10.510.10">
    <property type="entry name" value="Transferase(Phosphotransferase) domain 1"/>
    <property type="match status" value="1"/>
</dbReference>
<feature type="region of interest" description="Disordered" evidence="6">
    <location>
        <begin position="1"/>
        <end position="20"/>
    </location>
</feature>
<keyword evidence="3 9" id="KW-0418">Kinase</keyword>
<keyword evidence="4 5" id="KW-0067">ATP-binding</keyword>
<reference evidence="9 10" key="1">
    <citation type="submission" date="2022-11" db="EMBL/GenBank/DDBJ databases">
        <title>Minimal conservation of predation-associated metabolite biosynthetic gene clusters underscores biosynthetic potential of Myxococcota including descriptions for ten novel species: Archangium lansinium sp. nov., Myxococcus landrumus sp. nov., Nannocystis bai.</title>
        <authorList>
            <person name="Ahearne A."/>
            <person name="Stevens C."/>
            <person name="Dowd S."/>
        </authorList>
    </citation>
    <scope>NUCLEOTIDE SEQUENCE [LARGE SCALE GENOMIC DNA]</scope>
    <source>
        <strain evidence="9 10">BB15-2</strain>
    </source>
</reference>
<dbReference type="PROSITE" id="PS50011">
    <property type="entry name" value="PROTEIN_KINASE_DOM"/>
    <property type="match status" value="1"/>
</dbReference>
<dbReference type="RefSeq" id="WP_272086277.1">
    <property type="nucleotide sequence ID" value="NZ_JAQNDL010000001.1"/>
</dbReference>
<dbReference type="InterPro" id="IPR017441">
    <property type="entry name" value="Protein_kinase_ATP_BS"/>
</dbReference>
<dbReference type="InterPro" id="IPR000719">
    <property type="entry name" value="Prot_kinase_dom"/>
</dbReference>
<evidence type="ECO:0000256" key="2">
    <source>
        <dbReference type="ARBA" id="ARBA00022741"/>
    </source>
</evidence>
<protein>
    <submittedName>
        <fullName evidence="9">Protein kinase</fullName>
    </submittedName>
</protein>
<feature type="binding site" evidence="5">
    <location>
        <position position="64"/>
    </location>
    <ligand>
        <name>ATP</name>
        <dbReference type="ChEBI" id="CHEBI:30616"/>
    </ligand>
</feature>
<dbReference type="SUPFAM" id="SSF74653">
    <property type="entry name" value="TolA/TonB C-terminal domain"/>
    <property type="match status" value="1"/>
</dbReference>
<feature type="compositionally biased region" description="Low complexity" evidence="6">
    <location>
        <begin position="1"/>
        <end position="13"/>
    </location>
</feature>
<dbReference type="PANTHER" id="PTHR43289:SF6">
    <property type="entry name" value="SERINE_THREONINE-PROTEIN KINASE NEKL-3"/>
    <property type="match status" value="1"/>
</dbReference>
<dbReference type="Gene3D" id="3.30.200.20">
    <property type="entry name" value="Phosphorylase Kinase, domain 1"/>
    <property type="match status" value="1"/>
</dbReference>
<sequence length="546" mass="57814">MRSRSSGPRRSSGPGAGMWPAEADPLLGHTLADRYKLERAIGHGGMGTVYRAEHVVIRKPVAVKVLDAAHSERRREVERFLNEARAASKIRHEHVVDITDFGSTDDGLVFLVMEYLEGEDLASTGDREGALPWRRAAAIVLQIAAALEAAHAQGIVHRDMKPENCFRIRRGNDPDFIKVLDFGIAKMLEDSDVEHPSSASSGLLGTPEYLAPELIRGLKPDARVDIYAVGVMFYDLMVGRLPFAGESFMSTLTAHLMQLPQPPSQARPAAEIPEAVDTVVLRALAKDRDQRYATIGEFSTALRAAIAEADAALAPPPPPLPPPPVPEKRGIHPRVAIAAGVALLVVFSAVLWTMAKRFYTKDQVEAAAVVSAPNVAAPAFNPAPVINEAPLPVAPAVAPAKLEAPAPEAPTPAAVEVAVPDVEAVEPVDSVAAAESDTDAAPEPPRGPTAAPKGPRSGPGPLTAGEFTAAMTKVGARVKLECSRFSLRKMEVTVQVIVGADGTVKSAAPTGSQAGSTLGNCVARVVKTALLRATRAKSTHRHTFTM</sequence>
<keyword evidence="7" id="KW-0812">Transmembrane</keyword>
<dbReference type="SUPFAM" id="SSF56112">
    <property type="entry name" value="Protein kinase-like (PK-like)"/>
    <property type="match status" value="1"/>
</dbReference>
<keyword evidence="10" id="KW-1185">Reference proteome</keyword>
<dbReference type="SMART" id="SM00220">
    <property type="entry name" value="S_TKc"/>
    <property type="match status" value="1"/>
</dbReference>
<evidence type="ECO:0000313" key="10">
    <source>
        <dbReference type="Proteomes" id="UP001221686"/>
    </source>
</evidence>
<dbReference type="InterPro" id="IPR011009">
    <property type="entry name" value="Kinase-like_dom_sf"/>
</dbReference>
<keyword evidence="2 5" id="KW-0547">Nucleotide-binding</keyword>
<feature type="transmembrane region" description="Helical" evidence="7">
    <location>
        <begin position="335"/>
        <end position="355"/>
    </location>
</feature>
<dbReference type="CDD" id="cd14014">
    <property type="entry name" value="STKc_PknB_like"/>
    <property type="match status" value="1"/>
</dbReference>
<evidence type="ECO:0000256" key="5">
    <source>
        <dbReference type="PROSITE-ProRule" id="PRU10141"/>
    </source>
</evidence>
<evidence type="ECO:0000256" key="7">
    <source>
        <dbReference type="SAM" id="Phobius"/>
    </source>
</evidence>
<evidence type="ECO:0000313" key="9">
    <source>
        <dbReference type="EMBL" id="MDC0717793.1"/>
    </source>
</evidence>
<name>A0ABT5DX85_9BACT</name>
<comment type="caution">
    <text evidence="9">The sequence shown here is derived from an EMBL/GenBank/DDBJ whole genome shotgun (WGS) entry which is preliminary data.</text>
</comment>
<keyword evidence="7" id="KW-0472">Membrane</keyword>
<gene>
    <name evidence="9" type="ORF">POL25_12880</name>
</gene>
<feature type="region of interest" description="Disordered" evidence="6">
    <location>
        <begin position="430"/>
        <end position="465"/>
    </location>
</feature>
<evidence type="ECO:0000256" key="4">
    <source>
        <dbReference type="ARBA" id="ARBA00022840"/>
    </source>
</evidence>
<evidence type="ECO:0000256" key="1">
    <source>
        <dbReference type="ARBA" id="ARBA00022679"/>
    </source>
</evidence>
<dbReference type="PANTHER" id="PTHR43289">
    <property type="entry name" value="MITOGEN-ACTIVATED PROTEIN KINASE KINASE KINASE 20-RELATED"/>
    <property type="match status" value="1"/>
</dbReference>
<organism evidence="9 10">
    <name type="scientific">Nannocystis bainbridge</name>
    <dbReference type="NCBI Taxonomy" id="2995303"/>
    <lineage>
        <taxon>Bacteria</taxon>
        <taxon>Pseudomonadati</taxon>
        <taxon>Myxococcota</taxon>
        <taxon>Polyangia</taxon>
        <taxon>Nannocystales</taxon>
        <taxon>Nannocystaceae</taxon>
        <taxon>Nannocystis</taxon>
    </lineage>
</organism>
<keyword evidence="1" id="KW-0808">Transferase</keyword>
<evidence type="ECO:0000256" key="6">
    <source>
        <dbReference type="SAM" id="MobiDB-lite"/>
    </source>
</evidence>
<evidence type="ECO:0000259" key="8">
    <source>
        <dbReference type="PROSITE" id="PS50011"/>
    </source>
</evidence>
<keyword evidence="7" id="KW-1133">Transmembrane helix</keyword>
<dbReference type="EMBL" id="JAQNDL010000001">
    <property type="protein sequence ID" value="MDC0717793.1"/>
    <property type="molecule type" value="Genomic_DNA"/>
</dbReference>
<dbReference type="Proteomes" id="UP001221686">
    <property type="component" value="Unassembled WGS sequence"/>
</dbReference>